<feature type="transmembrane region" description="Helical" evidence="2">
    <location>
        <begin position="151"/>
        <end position="170"/>
    </location>
</feature>
<proteinExistence type="inferred from homology"/>
<accession>A0A917A7X1</accession>
<dbReference type="InterPro" id="IPR003675">
    <property type="entry name" value="Rce1/LyrA-like_dom"/>
</dbReference>
<keyword evidence="2" id="KW-0812">Transmembrane</keyword>
<feature type="domain" description="CAAX prenyl protease 2/Lysostaphin resistance protein A-like" evidence="3">
    <location>
        <begin position="121"/>
        <end position="208"/>
    </location>
</feature>
<dbReference type="EMBL" id="BMJN01000016">
    <property type="protein sequence ID" value="GGE31398.1"/>
    <property type="molecule type" value="Genomic_DNA"/>
</dbReference>
<dbReference type="GO" id="GO:0004175">
    <property type="term" value="F:endopeptidase activity"/>
    <property type="evidence" value="ECO:0007669"/>
    <property type="project" value="UniProtKB-ARBA"/>
</dbReference>
<keyword evidence="2" id="KW-0472">Membrane</keyword>
<reference evidence="4" key="2">
    <citation type="submission" date="2020-09" db="EMBL/GenBank/DDBJ databases">
        <authorList>
            <person name="Sun Q."/>
            <person name="Zhou Y."/>
        </authorList>
    </citation>
    <scope>NUCLEOTIDE SEQUENCE</scope>
    <source>
        <strain evidence="4">CGMCC 1.15533</strain>
    </source>
</reference>
<reference evidence="4" key="1">
    <citation type="journal article" date="2014" name="Int. J. Syst. Evol. Microbiol.">
        <title>Complete genome sequence of Corynebacterium casei LMG S-19264T (=DSM 44701T), isolated from a smear-ripened cheese.</title>
        <authorList>
            <consortium name="US DOE Joint Genome Institute (JGI-PGF)"/>
            <person name="Walter F."/>
            <person name="Albersmeier A."/>
            <person name="Kalinowski J."/>
            <person name="Ruckert C."/>
        </authorList>
    </citation>
    <scope>NUCLEOTIDE SEQUENCE</scope>
    <source>
        <strain evidence="4">CGMCC 1.15533</strain>
    </source>
</reference>
<evidence type="ECO:0000259" key="3">
    <source>
        <dbReference type="Pfam" id="PF02517"/>
    </source>
</evidence>
<dbReference type="Proteomes" id="UP000660801">
    <property type="component" value="Unassembled WGS sequence"/>
</dbReference>
<comment type="similarity">
    <text evidence="1">Belongs to the UPF0177 family.</text>
</comment>
<dbReference type="RefSeq" id="WP_068992047.1">
    <property type="nucleotide sequence ID" value="NZ_BMJN01000016.1"/>
</dbReference>
<feature type="transmembrane region" description="Helical" evidence="2">
    <location>
        <begin position="119"/>
        <end position="139"/>
    </location>
</feature>
<dbReference type="AlphaFoldDB" id="A0A917A7X1"/>
<protein>
    <submittedName>
        <fullName evidence="4">Membrane protein</fullName>
    </submittedName>
</protein>
<dbReference type="PANTHER" id="PTHR36435:SF1">
    <property type="entry name" value="CAAX AMINO TERMINAL PROTEASE FAMILY PROTEIN"/>
    <property type="match status" value="1"/>
</dbReference>
<keyword evidence="2" id="KW-1133">Transmembrane helix</keyword>
<feature type="transmembrane region" description="Helical" evidence="2">
    <location>
        <begin position="39"/>
        <end position="58"/>
    </location>
</feature>
<comment type="caution">
    <text evidence="4">The sequence shown here is derived from an EMBL/GenBank/DDBJ whole genome shotgun (WGS) entry which is preliminary data.</text>
</comment>
<evidence type="ECO:0000313" key="5">
    <source>
        <dbReference type="Proteomes" id="UP000660801"/>
    </source>
</evidence>
<name>A0A917A7X1_9STRE</name>
<gene>
    <name evidence="4" type="primary">plnU</name>
    <name evidence="4" type="ORF">GCM10011510_10870</name>
</gene>
<dbReference type="Pfam" id="PF02517">
    <property type="entry name" value="Rce1-like"/>
    <property type="match status" value="1"/>
</dbReference>
<dbReference type="PANTHER" id="PTHR36435">
    <property type="entry name" value="SLR1288 PROTEIN"/>
    <property type="match status" value="1"/>
</dbReference>
<dbReference type="OrthoDB" id="8607342at2"/>
<evidence type="ECO:0000256" key="1">
    <source>
        <dbReference type="ARBA" id="ARBA00009067"/>
    </source>
</evidence>
<organism evidence="4 5">
    <name type="scientific">Streptococcus himalayensis</name>
    <dbReference type="NCBI Taxonomy" id="1888195"/>
    <lineage>
        <taxon>Bacteria</taxon>
        <taxon>Bacillati</taxon>
        <taxon>Bacillota</taxon>
        <taxon>Bacilli</taxon>
        <taxon>Lactobacillales</taxon>
        <taxon>Streptococcaceae</taxon>
        <taxon>Streptococcus</taxon>
    </lineage>
</organism>
<evidence type="ECO:0000256" key="2">
    <source>
        <dbReference type="SAM" id="Phobius"/>
    </source>
</evidence>
<keyword evidence="5" id="KW-1185">Reference proteome</keyword>
<feature type="transmembrane region" description="Helical" evidence="2">
    <location>
        <begin position="79"/>
        <end position="99"/>
    </location>
</feature>
<sequence length="217" mass="25271">MKIVKNVLQVWGLVLLIQLPVLGEMDWGDLEPSKFSLLFHLLYWGVSLSLIFWGIYTLRKKALQTRHEQVSTPNQKISYLKIIFLVFLAIVLEILLSNIFPREKNFSNAVKLHDIFSNYGWMTLMTLNLLSPALEELVFRGIFQEKLSHHYSKSIAIFFSTVVFAFLHTYTLDTHFFQHIISGFLFSWLYSQTGDIKKSIFAHIAKNTLTTILHLFL</sequence>
<evidence type="ECO:0000313" key="4">
    <source>
        <dbReference type="EMBL" id="GGE31398.1"/>
    </source>
</evidence>
<dbReference type="GO" id="GO:0080120">
    <property type="term" value="P:CAAX-box protein maturation"/>
    <property type="evidence" value="ECO:0007669"/>
    <property type="project" value="UniProtKB-ARBA"/>
</dbReference>
<dbReference type="InterPro" id="IPR052710">
    <property type="entry name" value="CAAX_protease"/>
</dbReference>